<dbReference type="SMART" id="SM00382">
    <property type="entry name" value="AAA"/>
    <property type="match status" value="1"/>
</dbReference>
<evidence type="ECO:0000259" key="1">
    <source>
        <dbReference type="SMART" id="SM00382"/>
    </source>
</evidence>
<name>A0A1G7UYW7_9RHOO</name>
<dbReference type="EMBL" id="FNCY01000001">
    <property type="protein sequence ID" value="SDG52742.1"/>
    <property type="molecule type" value="Genomic_DNA"/>
</dbReference>
<dbReference type="Proteomes" id="UP000198607">
    <property type="component" value="Unassembled WGS sequence"/>
</dbReference>
<accession>A0A1G7UYW7</accession>
<dbReference type="CDD" id="cd00009">
    <property type="entry name" value="AAA"/>
    <property type="match status" value="1"/>
</dbReference>
<dbReference type="PANTHER" id="PTHR42935">
    <property type="entry name" value="SLR0930 PROTEIN"/>
    <property type="match status" value="1"/>
</dbReference>
<evidence type="ECO:0000313" key="2">
    <source>
        <dbReference type="EMBL" id="SDG52742.1"/>
    </source>
</evidence>
<dbReference type="Gene3D" id="3.40.50.300">
    <property type="entry name" value="P-loop containing nucleotide triphosphate hydrolases"/>
    <property type="match status" value="1"/>
</dbReference>
<dbReference type="InterPro" id="IPR027417">
    <property type="entry name" value="P-loop_NTPase"/>
</dbReference>
<evidence type="ECO:0000313" key="3">
    <source>
        <dbReference type="Proteomes" id="UP000198607"/>
    </source>
</evidence>
<gene>
    <name evidence="2" type="ORF">SAMN05660652_00039</name>
</gene>
<dbReference type="OrthoDB" id="9812140at2"/>
<dbReference type="Pfam" id="PF05673">
    <property type="entry name" value="DUF815"/>
    <property type="match status" value="1"/>
</dbReference>
<sequence length="302" mass="33910">MSTASPSEQALLQFLARAELLLQRLDPLLPPASAAPDWNSAIAFRWRKQANAGYLYPVRKASSIRLSDLQDIDEQKARIDTNTRQFVDGHPANNVLLTGARGSGKSSLIKALLNEYAASGLRVIEVEKADLVDLPIIVELLEDRPERFIIFCDDLSFDAGDATYKALKVVLDGSLTAAPDNVLIYATSNRRHLMPEYFEENLETHRVGDEIHPGEAIEEKISLSERFGLWLSFYPFDQDAYIDIVNHWLKHFGCTKSEIARAEREALNWALMRGSRSGRVAWQFAKDWAGANKPAAKAKKRK</sequence>
<dbReference type="RefSeq" id="WP_091931544.1">
    <property type="nucleotide sequence ID" value="NZ_FNCY01000001.1"/>
</dbReference>
<reference evidence="2 3" key="1">
    <citation type="submission" date="2016-10" db="EMBL/GenBank/DDBJ databases">
        <authorList>
            <person name="de Groot N.N."/>
        </authorList>
    </citation>
    <scope>NUCLEOTIDE SEQUENCE [LARGE SCALE GENOMIC DNA]</scope>
    <source>
        <strain evidence="2 3">DSM 5885</strain>
    </source>
</reference>
<feature type="domain" description="AAA+ ATPase" evidence="1">
    <location>
        <begin position="91"/>
        <end position="218"/>
    </location>
</feature>
<proteinExistence type="predicted"/>
<dbReference type="AlphaFoldDB" id="A0A1G7UYW7"/>
<dbReference type="SUPFAM" id="SSF52540">
    <property type="entry name" value="P-loop containing nucleoside triphosphate hydrolases"/>
    <property type="match status" value="1"/>
</dbReference>
<dbReference type="InterPro" id="IPR003593">
    <property type="entry name" value="AAA+_ATPase"/>
</dbReference>
<dbReference type="STRING" id="83767.SAMN05660652_00039"/>
<dbReference type="PANTHER" id="PTHR42935:SF1">
    <property type="entry name" value="SLR0930 PROTEIN"/>
    <property type="match status" value="1"/>
</dbReference>
<dbReference type="InterPro" id="IPR008533">
    <property type="entry name" value="DUF815"/>
</dbReference>
<keyword evidence="3" id="KW-1185">Reference proteome</keyword>
<protein>
    <recommendedName>
        <fullName evidence="1">AAA+ ATPase domain-containing protein</fullName>
    </recommendedName>
</protein>
<organism evidence="2 3">
    <name type="scientific">Propionivibrio dicarboxylicus</name>
    <dbReference type="NCBI Taxonomy" id="83767"/>
    <lineage>
        <taxon>Bacteria</taxon>
        <taxon>Pseudomonadati</taxon>
        <taxon>Pseudomonadota</taxon>
        <taxon>Betaproteobacteria</taxon>
        <taxon>Rhodocyclales</taxon>
        <taxon>Rhodocyclaceae</taxon>
        <taxon>Propionivibrio</taxon>
    </lineage>
</organism>